<proteinExistence type="predicted"/>
<dbReference type="PANTHER" id="PTHR38645:SF1">
    <property type="entry name" value="YALI0F12243P"/>
    <property type="match status" value="1"/>
</dbReference>
<feature type="region of interest" description="Disordered" evidence="1">
    <location>
        <begin position="202"/>
        <end position="236"/>
    </location>
</feature>
<sequence length="236" mass="27485">MEQMHSLESSLPPEQPPTKQAIESLNLELSQEFKLAANAVTRLYRVANEKNSLTKHQGYLTCLDDVLCALDSNVTTDELRAWCYKRRSDILSNSQDKFSNTVKEKERKVNKFSDNQQREPETHKELCKKDFGVKYNFSFNESNRDLSNINGNVAPKFRLSMPPLSVEHPARNSNRIKSWKARTINHGRGEFKNLNDMMTLENEREREHEDVRHEKKQRLDSDSDVDVTNINQDMEL</sequence>
<dbReference type="Pfam" id="PF15251">
    <property type="entry name" value="TAPR1-like"/>
    <property type="match status" value="1"/>
</dbReference>
<name>A0AA35IR83_SACMI</name>
<gene>
    <name evidence="2" type="primary">SMKI10G2510</name>
    <name evidence="2" type="ORF">SMKI_10G2510</name>
</gene>
<feature type="compositionally biased region" description="Basic and acidic residues" evidence="1">
    <location>
        <begin position="202"/>
        <end position="221"/>
    </location>
</feature>
<reference evidence="2" key="1">
    <citation type="submission" date="2022-10" db="EMBL/GenBank/DDBJ databases">
        <authorList>
            <person name="Byrne P K."/>
        </authorList>
    </citation>
    <scope>NUCLEOTIDE SEQUENCE</scope>
    <source>
        <strain evidence="2">IFO1815</strain>
    </source>
</reference>
<dbReference type="Proteomes" id="UP001161438">
    <property type="component" value="Chromosome 10"/>
</dbReference>
<dbReference type="GeneID" id="80919275"/>
<dbReference type="RefSeq" id="XP_056077579.1">
    <property type="nucleotide sequence ID" value="XM_056223573.1"/>
</dbReference>
<evidence type="ECO:0008006" key="4">
    <source>
        <dbReference type="Google" id="ProtNLM"/>
    </source>
</evidence>
<keyword evidence="3" id="KW-1185">Reference proteome</keyword>
<dbReference type="AlphaFoldDB" id="A0AA35IR83"/>
<evidence type="ECO:0000256" key="1">
    <source>
        <dbReference type="SAM" id="MobiDB-lite"/>
    </source>
</evidence>
<organism evidence="2 3">
    <name type="scientific">Saccharomyces mikatae IFO 1815</name>
    <dbReference type="NCBI Taxonomy" id="226126"/>
    <lineage>
        <taxon>Eukaryota</taxon>
        <taxon>Fungi</taxon>
        <taxon>Dikarya</taxon>
        <taxon>Ascomycota</taxon>
        <taxon>Saccharomycotina</taxon>
        <taxon>Saccharomycetes</taxon>
        <taxon>Saccharomycetales</taxon>
        <taxon>Saccharomycetaceae</taxon>
        <taxon>Saccharomyces</taxon>
    </lineage>
</organism>
<evidence type="ECO:0000313" key="2">
    <source>
        <dbReference type="EMBL" id="CAI4034458.1"/>
    </source>
</evidence>
<dbReference type="EMBL" id="OX365766">
    <property type="protein sequence ID" value="CAI4034458.1"/>
    <property type="molecule type" value="Genomic_DNA"/>
</dbReference>
<feature type="compositionally biased region" description="Polar residues" evidence="1">
    <location>
        <begin position="226"/>
        <end position="236"/>
    </location>
</feature>
<protein>
    <recommendedName>
        <fullName evidence="4">YJR056C-like protein</fullName>
    </recommendedName>
</protein>
<accession>A0AA35IR83</accession>
<dbReference type="PANTHER" id="PTHR38645">
    <property type="entry name" value="CHROMOSOME 9, WHOLE GENOME SHOTGUN SEQUENCE"/>
    <property type="match status" value="1"/>
</dbReference>
<evidence type="ECO:0000313" key="3">
    <source>
        <dbReference type="Proteomes" id="UP001161438"/>
    </source>
</evidence>
<dbReference type="InterPro" id="IPR029196">
    <property type="entry name" value="HAPSTR1-like"/>
</dbReference>